<dbReference type="Proteomes" id="UP001381693">
    <property type="component" value="Unassembled WGS sequence"/>
</dbReference>
<organism evidence="2 3">
    <name type="scientific">Halocaridina rubra</name>
    <name type="common">Hawaiian red shrimp</name>
    <dbReference type="NCBI Taxonomy" id="373956"/>
    <lineage>
        <taxon>Eukaryota</taxon>
        <taxon>Metazoa</taxon>
        <taxon>Ecdysozoa</taxon>
        <taxon>Arthropoda</taxon>
        <taxon>Crustacea</taxon>
        <taxon>Multicrustacea</taxon>
        <taxon>Malacostraca</taxon>
        <taxon>Eumalacostraca</taxon>
        <taxon>Eucarida</taxon>
        <taxon>Decapoda</taxon>
        <taxon>Pleocyemata</taxon>
        <taxon>Caridea</taxon>
        <taxon>Atyoidea</taxon>
        <taxon>Atyidae</taxon>
        <taxon>Halocaridina</taxon>
    </lineage>
</organism>
<keyword evidence="2" id="KW-0418">Kinase</keyword>
<dbReference type="PRINTS" id="PR00109">
    <property type="entry name" value="TYRKINASE"/>
</dbReference>
<dbReference type="Gene3D" id="1.10.510.10">
    <property type="entry name" value="Transferase(Phosphotransferase) domain 1"/>
    <property type="match status" value="1"/>
</dbReference>
<dbReference type="GO" id="GO:0035556">
    <property type="term" value="P:intracellular signal transduction"/>
    <property type="evidence" value="ECO:0007669"/>
    <property type="project" value="TreeGrafter"/>
</dbReference>
<dbReference type="GO" id="GO:0005524">
    <property type="term" value="F:ATP binding"/>
    <property type="evidence" value="ECO:0007669"/>
    <property type="project" value="InterPro"/>
</dbReference>
<dbReference type="AlphaFoldDB" id="A0AAN8XUA6"/>
<dbReference type="GO" id="GO:0005126">
    <property type="term" value="F:cytokine receptor binding"/>
    <property type="evidence" value="ECO:0007669"/>
    <property type="project" value="TreeGrafter"/>
</dbReference>
<evidence type="ECO:0000313" key="2">
    <source>
        <dbReference type="EMBL" id="KAK7084395.1"/>
    </source>
</evidence>
<keyword evidence="3" id="KW-1185">Reference proteome</keyword>
<sequence length="471" mass="53632">MDDAGSVLQIRLVIDAYHKEQPGLRYCFASQKKGTWTHLCQLEELVFVSMRPQDMTVEVARETGVPCYFKFQALDVLESFVSCLSGYYRLIATWTFDLCRELPTPSLDYLRANKCHGPIGRVYAAKKLKEKGGGAIGVALLREASDKYSSYKLDVTVENAKEPVSHDIVMEGDKVLFKDKEVMYNSLGAMLKELLKGKEPSIKISRILPPSDYDDATPLLLCASRDKKTRNSNNSGPVVISMDHLTSSEIRINRGRYSDLVVAQWTTQENREVAVKRPKFSNDYQGEREFLRMLNRYCFVTCECIATILGLTLSPLSLVMEYFPLGPLDKYLQSHKTDMKEVELVEAATYLARALHYLNLENVQHLKIRCHNILVAAHTDQTFKVKLGDPGVMRPYTQQDMHWIPVEYHVQPPWALQDPTTDIWAFSTTLWQIFSFGIIPLAGADMEEVRHLYAAGRLLPRPDSCPEDLYK</sequence>
<accession>A0AAN8XUA6</accession>
<dbReference type="GO" id="GO:0030154">
    <property type="term" value="P:cell differentiation"/>
    <property type="evidence" value="ECO:0007669"/>
    <property type="project" value="TreeGrafter"/>
</dbReference>
<feature type="domain" description="Protein kinase" evidence="1">
    <location>
        <begin position="246"/>
        <end position="471"/>
    </location>
</feature>
<keyword evidence="2" id="KW-0808">Transferase</keyword>
<dbReference type="Pfam" id="PF07714">
    <property type="entry name" value="PK_Tyr_Ser-Thr"/>
    <property type="match status" value="1"/>
</dbReference>
<name>A0AAN8XUA6_HALRR</name>
<dbReference type="InterPro" id="IPR001245">
    <property type="entry name" value="Ser-Thr/Tyr_kinase_cat_dom"/>
</dbReference>
<dbReference type="SUPFAM" id="SSF55550">
    <property type="entry name" value="SH2 domain"/>
    <property type="match status" value="1"/>
</dbReference>
<dbReference type="PROSITE" id="PS50011">
    <property type="entry name" value="PROTEIN_KINASE_DOM"/>
    <property type="match status" value="1"/>
</dbReference>
<feature type="non-terminal residue" evidence="2">
    <location>
        <position position="471"/>
    </location>
</feature>
<dbReference type="InterPro" id="IPR000719">
    <property type="entry name" value="Prot_kinase_dom"/>
</dbReference>
<evidence type="ECO:0000259" key="1">
    <source>
        <dbReference type="PROSITE" id="PS50011"/>
    </source>
</evidence>
<dbReference type="InterPro" id="IPR051286">
    <property type="entry name" value="JAK"/>
</dbReference>
<dbReference type="GO" id="GO:0005829">
    <property type="term" value="C:cytosol"/>
    <property type="evidence" value="ECO:0007669"/>
    <property type="project" value="TreeGrafter"/>
</dbReference>
<dbReference type="PANTHER" id="PTHR45807">
    <property type="entry name" value="TYROSINE-PROTEIN KINASE HOPSCOTCH"/>
    <property type="match status" value="1"/>
</dbReference>
<protein>
    <submittedName>
        <fullName evidence="2">Tyrosine-protein kinase jak2</fullName>
    </submittedName>
</protein>
<dbReference type="InterPro" id="IPR011009">
    <property type="entry name" value="Kinase-like_dom_sf"/>
</dbReference>
<gene>
    <name evidence="2" type="primary">JAK2_1</name>
    <name evidence="2" type="ORF">SK128_007783</name>
</gene>
<evidence type="ECO:0000313" key="3">
    <source>
        <dbReference type="Proteomes" id="UP001381693"/>
    </source>
</evidence>
<dbReference type="GO" id="GO:0004715">
    <property type="term" value="F:non-membrane spanning protein tyrosine kinase activity"/>
    <property type="evidence" value="ECO:0007669"/>
    <property type="project" value="TreeGrafter"/>
</dbReference>
<dbReference type="GO" id="GO:0019221">
    <property type="term" value="P:cytokine-mediated signaling pathway"/>
    <property type="evidence" value="ECO:0007669"/>
    <property type="project" value="TreeGrafter"/>
</dbReference>
<dbReference type="PANTHER" id="PTHR45807:SF7">
    <property type="entry name" value="TYROSINE-PROTEIN KINASE HOPSCOTCH"/>
    <property type="match status" value="1"/>
</dbReference>
<reference evidence="2 3" key="1">
    <citation type="submission" date="2023-11" db="EMBL/GenBank/DDBJ databases">
        <title>Halocaridina rubra genome assembly.</title>
        <authorList>
            <person name="Smith C."/>
        </authorList>
    </citation>
    <scope>NUCLEOTIDE SEQUENCE [LARGE SCALE GENOMIC DNA]</scope>
    <source>
        <strain evidence="2">EP-1</strain>
        <tissue evidence="2">Whole</tissue>
    </source>
</reference>
<dbReference type="GO" id="GO:0007259">
    <property type="term" value="P:cell surface receptor signaling pathway via JAK-STAT"/>
    <property type="evidence" value="ECO:0007669"/>
    <property type="project" value="TreeGrafter"/>
</dbReference>
<dbReference type="InterPro" id="IPR036860">
    <property type="entry name" value="SH2_dom_sf"/>
</dbReference>
<dbReference type="SUPFAM" id="SSF56112">
    <property type="entry name" value="Protein kinase-like (PK-like)"/>
    <property type="match status" value="1"/>
</dbReference>
<dbReference type="EMBL" id="JAXCGZ010002111">
    <property type="protein sequence ID" value="KAK7084395.1"/>
    <property type="molecule type" value="Genomic_DNA"/>
</dbReference>
<proteinExistence type="predicted"/>
<comment type="caution">
    <text evidence="2">The sequence shown here is derived from an EMBL/GenBank/DDBJ whole genome shotgun (WGS) entry which is preliminary data.</text>
</comment>